<reference evidence="2" key="2">
    <citation type="journal article" date="2018" name="Mol. Plant Microbe Interact.">
        <title>Genome sequence resources for the wheat stripe rust pathogen (Puccinia striiformis f. sp. tritici) and the barley stripe rust pathogen (Puccinia striiformis f. sp. hordei).</title>
        <authorList>
            <person name="Xia C."/>
            <person name="Wang M."/>
            <person name="Yin C."/>
            <person name="Cornejo O.E."/>
            <person name="Hulbert S.H."/>
            <person name="Chen X."/>
        </authorList>
    </citation>
    <scope>NUCLEOTIDE SEQUENCE [LARGE SCALE GENOMIC DNA]</scope>
    <source>
        <strain evidence="2">93-210</strain>
    </source>
</reference>
<dbReference type="EMBL" id="CM045871">
    <property type="protein sequence ID" value="KAI7951961.1"/>
    <property type="molecule type" value="Genomic_DNA"/>
</dbReference>
<evidence type="ECO:0000313" key="2">
    <source>
        <dbReference type="Proteomes" id="UP001060170"/>
    </source>
</evidence>
<evidence type="ECO:0000313" key="1">
    <source>
        <dbReference type="EMBL" id="KAI7951961.1"/>
    </source>
</evidence>
<reference evidence="2" key="1">
    <citation type="journal article" date="2018" name="BMC Genomics">
        <title>Genomic insights into host adaptation between the wheat stripe rust pathogen (Puccinia striiformis f. sp. tritici) and the barley stripe rust pathogen (Puccinia striiformis f. sp. hordei).</title>
        <authorList>
            <person name="Xia C."/>
            <person name="Wang M."/>
            <person name="Yin C."/>
            <person name="Cornejo O.E."/>
            <person name="Hulbert S.H."/>
            <person name="Chen X."/>
        </authorList>
    </citation>
    <scope>NUCLEOTIDE SEQUENCE [LARGE SCALE GENOMIC DNA]</scope>
    <source>
        <strain evidence="2">93-210</strain>
    </source>
</reference>
<dbReference type="Proteomes" id="UP001060170">
    <property type="component" value="Chromosome 7"/>
</dbReference>
<sequence>MKLEIVTVLEDQVERKSGFSPEGTQLVAQDHARALLNIEQQILKLEGGQVASGDKITTLVSYLVI</sequence>
<protein>
    <submittedName>
        <fullName evidence="1">Uncharacterized protein</fullName>
    </submittedName>
</protein>
<organism evidence="1 2">
    <name type="scientific">Puccinia striiformis f. sp. tritici</name>
    <dbReference type="NCBI Taxonomy" id="168172"/>
    <lineage>
        <taxon>Eukaryota</taxon>
        <taxon>Fungi</taxon>
        <taxon>Dikarya</taxon>
        <taxon>Basidiomycota</taxon>
        <taxon>Pucciniomycotina</taxon>
        <taxon>Pucciniomycetes</taxon>
        <taxon>Pucciniales</taxon>
        <taxon>Pucciniaceae</taxon>
        <taxon>Puccinia</taxon>
    </lineage>
</organism>
<reference evidence="1 2" key="3">
    <citation type="journal article" date="2022" name="Microbiol. Spectr.">
        <title>Folding features and dynamics of 3D genome architecture in plant fungal pathogens.</title>
        <authorList>
            <person name="Xia C."/>
        </authorList>
    </citation>
    <scope>NUCLEOTIDE SEQUENCE [LARGE SCALE GENOMIC DNA]</scope>
    <source>
        <strain evidence="1 2">93-210</strain>
    </source>
</reference>
<proteinExistence type="predicted"/>
<gene>
    <name evidence="1" type="ORF">MJO28_007645</name>
</gene>
<comment type="caution">
    <text evidence="1">The sequence shown here is derived from an EMBL/GenBank/DDBJ whole genome shotgun (WGS) entry which is preliminary data.</text>
</comment>
<name>A0ACC0EFD6_9BASI</name>
<keyword evidence="2" id="KW-1185">Reference proteome</keyword>
<accession>A0ACC0EFD6</accession>